<dbReference type="HOGENOM" id="CLU_1409322_0_0_1"/>
<gene>
    <name evidence="2" type="ORF">M404DRAFT_476379</name>
</gene>
<name>A0A0C3PY00_PISTI</name>
<sequence length="193" mass="21262">MEGKVTVDEKPIGVRTGDAKPRSRTTMTVLQMGHLLAGFPGGPYGFLPPYMQPNLGYPMGNFGCYPPNQPLENPISNFGQYYDPNQPSRTHPHDPTPTSSPSTSSSPPLPPTDIISWFSSLDLNEQRNADGVTFAPFGHMLAKKGFVRISRLTPTFVELRDLRVWLGIEVGTAILIMQYAEEDWNAVRSGARA</sequence>
<organism evidence="2 3">
    <name type="scientific">Pisolithus tinctorius Marx 270</name>
    <dbReference type="NCBI Taxonomy" id="870435"/>
    <lineage>
        <taxon>Eukaryota</taxon>
        <taxon>Fungi</taxon>
        <taxon>Dikarya</taxon>
        <taxon>Basidiomycota</taxon>
        <taxon>Agaricomycotina</taxon>
        <taxon>Agaricomycetes</taxon>
        <taxon>Agaricomycetidae</taxon>
        <taxon>Boletales</taxon>
        <taxon>Sclerodermatineae</taxon>
        <taxon>Pisolithaceae</taxon>
        <taxon>Pisolithus</taxon>
    </lineage>
</organism>
<feature type="compositionally biased region" description="Low complexity" evidence="1">
    <location>
        <begin position="96"/>
        <end position="109"/>
    </location>
</feature>
<dbReference type="Proteomes" id="UP000054217">
    <property type="component" value="Unassembled WGS sequence"/>
</dbReference>
<proteinExistence type="predicted"/>
<evidence type="ECO:0000313" key="3">
    <source>
        <dbReference type="Proteomes" id="UP000054217"/>
    </source>
</evidence>
<dbReference type="InParanoid" id="A0A0C3PY00"/>
<reference evidence="3" key="2">
    <citation type="submission" date="2015-01" db="EMBL/GenBank/DDBJ databases">
        <title>Evolutionary Origins and Diversification of the Mycorrhizal Mutualists.</title>
        <authorList>
            <consortium name="DOE Joint Genome Institute"/>
            <consortium name="Mycorrhizal Genomics Consortium"/>
            <person name="Kohler A."/>
            <person name="Kuo A."/>
            <person name="Nagy L.G."/>
            <person name="Floudas D."/>
            <person name="Copeland A."/>
            <person name="Barry K.W."/>
            <person name="Cichocki N."/>
            <person name="Veneault-Fourrey C."/>
            <person name="LaButti K."/>
            <person name="Lindquist E.A."/>
            <person name="Lipzen A."/>
            <person name="Lundell T."/>
            <person name="Morin E."/>
            <person name="Murat C."/>
            <person name="Riley R."/>
            <person name="Ohm R."/>
            <person name="Sun H."/>
            <person name="Tunlid A."/>
            <person name="Henrissat B."/>
            <person name="Grigoriev I.V."/>
            <person name="Hibbett D.S."/>
            <person name="Martin F."/>
        </authorList>
    </citation>
    <scope>NUCLEOTIDE SEQUENCE [LARGE SCALE GENOMIC DNA]</scope>
    <source>
        <strain evidence="3">Marx 270</strain>
    </source>
</reference>
<feature type="compositionally biased region" description="Basic and acidic residues" evidence="1">
    <location>
        <begin position="1"/>
        <end position="21"/>
    </location>
</feature>
<protein>
    <submittedName>
        <fullName evidence="2">Uncharacterized protein</fullName>
    </submittedName>
</protein>
<evidence type="ECO:0000256" key="1">
    <source>
        <dbReference type="SAM" id="MobiDB-lite"/>
    </source>
</evidence>
<feature type="region of interest" description="Disordered" evidence="1">
    <location>
        <begin position="75"/>
        <end position="109"/>
    </location>
</feature>
<dbReference type="OrthoDB" id="2691536at2759"/>
<evidence type="ECO:0000313" key="2">
    <source>
        <dbReference type="EMBL" id="KIO14391.1"/>
    </source>
</evidence>
<dbReference type="AlphaFoldDB" id="A0A0C3PY00"/>
<keyword evidence="3" id="KW-1185">Reference proteome</keyword>
<feature type="compositionally biased region" description="Polar residues" evidence="1">
    <location>
        <begin position="75"/>
        <end position="86"/>
    </location>
</feature>
<dbReference type="EMBL" id="KN831945">
    <property type="protein sequence ID" value="KIO14391.1"/>
    <property type="molecule type" value="Genomic_DNA"/>
</dbReference>
<accession>A0A0C3PY00</accession>
<feature type="region of interest" description="Disordered" evidence="1">
    <location>
        <begin position="1"/>
        <end position="24"/>
    </location>
</feature>
<reference evidence="2 3" key="1">
    <citation type="submission" date="2014-04" db="EMBL/GenBank/DDBJ databases">
        <authorList>
            <consortium name="DOE Joint Genome Institute"/>
            <person name="Kuo A."/>
            <person name="Kohler A."/>
            <person name="Costa M.D."/>
            <person name="Nagy L.G."/>
            <person name="Floudas D."/>
            <person name="Copeland A."/>
            <person name="Barry K.W."/>
            <person name="Cichocki N."/>
            <person name="Veneault-Fourrey C."/>
            <person name="LaButti K."/>
            <person name="Lindquist E.A."/>
            <person name="Lipzen A."/>
            <person name="Lundell T."/>
            <person name="Morin E."/>
            <person name="Murat C."/>
            <person name="Sun H."/>
            <person name="Tunlid A."/>
            <person name="Henrissat B."/>
            <person name="Grigoriev I.V."/>
            <person name="Hibbett D.S."/>
            <person name="Martin F."/>
            <person name="Nordberg H.P."/>
            <person name="Cantor M.N."/>
            <person name="Hua S.X."/>
        </authorList>
    </citation>
    <scope>NUCLEOTIDE SEQUENCE [LARGE SCALE GENOMIC DNA]</scope>
    <source>
        <strain evidence="2 3">Marx 270</strain>
    </source>
</reference>